<dbReference type="AlphaFoldDB" id="A0A3G6JBW8"/>
<evidence type="ECO:0000256" key="1">
    <source>
        <dbReference type="SAM" id="Phobius"/>
    </source>
</evidence>
<accession>A0A3G6JBW8</accession>
<evidence type="ECO:0008006" key="4">
    <source>
        <dbReference type="Google" id="ProtNLM"/>
    </source>
</evidence>
<keyword evidence="1" id="KW-0472">Membrane</keyword>
<evidence type="ECO:0000313" key="3">
    <source>
        <dbReference type="Proteomes" id="UP000269019"/>
    </source>
</evidence>
<keyword evidence="1" id="KW-1133">Transmembrane helix</keyword>
<dbReference type="RefSeq" id="WP_206425783.1">
    <property type="nucleotide sequence ID" value="NZ_CP033896.1"/>
</dbReference>
<organism evidence="2 3">
    <name type="scientific">Corynebacterium choanae</name>
    <dbReference type="NCBI Taxonomy" id="1862358"/>
    <lineage>
        <taxon>Bacteria</taxon>
        <taxon>Bacillati</taxon>
        <taxon>Actinomycetota</taxon>
        <taxon>Actinomycetes</taxon>
        <taxon>Mycobacteriales</taxon>
        <taxon>Corynebacteriaceae</taxon>
        <taxon>Corynebacterium</taxon>
    </lineage>
</organism>
<keyword evidence="1" id="KW-0812">Transmembrane</keyword>
<feature type="transmembrane region" description="Helical" evidence="1">
    <location>
        <begin position="21"/>
        <end position="39"/>
    </location>
</feature>
<keyword evidence="3" id="KW-1185">Reference proteome</keyword>
<dbReference type="KEGG" id="ccho:CCHOA_08930"/>
<feature type="transmembrane region" description="Helical" evidence="1">
    <location>
        <begin position="51"/>
        <end position="68"/>
    </location>
</feature>
<dbReference type="Proteomes" id="UP000269019">
    <property type="component" value="Chromosome"/>
</dbReference>
<sequence length="136" mass="15776">MSAAPDTPRTAVRRRTRILRLIVLIILVLATLALAWWQYTRWSESGSFQNLGYALQWPCFGAFFIYVWKKIGDYEDELAETGVSPTVREKQQQAAQGDFSEIDPALLPERPTLDVDTFNELNKPQRRRGEIRDDFR</sequence>
<evidence type="ECO:0000313" key="2">
    <source>
        <dbReference type="EMBL" id="AZA14170.1"/>
    </source>
</evidence>
<proteinExistence type="predicted"/>
<name>A0A3G6JBW8_9CORY</name>
<dbReference type="EMBL" id="CP033896">
    <property type="protein sequence ID" value="AZA14170.1"/>
    <property type="molecule type" value="Genomic_DNA"/>
</dbReference>
<gene>
    <name evidence="2" type="ORF">CCHOA_08930</name>
</gene>
<protein>
    <recommendedName>
        <fullName evidence="4">DNA-binding transcriptional regulator of glucitol operon</fullName>
    </recommendedName>
</protein>
<reference evidence="2 3" key="1">
    <citation type="submission" date="2018-11" db="EMBL/GenBank/DDBJ databases">
        <authorList>
            <person name="Kleinhagauer T."/>
            <person name="Glaeser S.P."/>
            <person name="Spergser J."/>
            <person name="Ruckert C."/>
            <person name="Kaempfer P."/>
            <person name="Busse H.-J."/>
        </authorList>
    </citation>
    <scope>NUCLEOTIDE SEQUENCE [LARGE SCALE GENOMIC DNA]</scope>
    <source>
        <strain evidence="2 3">200CH</strain>
    </source>
</reference>